<evidence type="ECO:0000256" key="14">
    <source>
        <dbReference type="HAMAP-Rule" id="MF_00215"/>
    </source>
</evidence>
<keyword evidence="9 14" id="KW-0547">Nucleotide-binding</keyword>
<evidence type="ECO:0000256" key="5">
    <source>
        <dbReference type="ARBA" id="ARBA00012102"/>
    </source>
</evidence>
<comment type="pathway">
    <text evidence="3 14 15">Cofactor biosynthesis; coenzyme A biosynthesis; CoA from (R)-pantothenate: step 1/5.</text>
</comment>
<proteinExistence type="inferred from homology"/>
<feature type="domain" description="Phosphoribulokinase/uridine kinase" evidence="16">
    <location>
        <begin position="89"/>
        <end position="232"/>
    </location>
</feature>
<protein>
    <recommendedName>
        <fullName evidence="6 14">Pantothenate kinase</fullName>
        <ecNumber evidence="5 14">2.7.1.33</ecNumber>
    </recommendedName>
    <alternativeName>
        <fullName evidence="13 14">Pantothenic acid kinase</fullName>
    </alternativeName>
</protein>
<evidence type="ECO:0000256" key="3">
    <source>
        <dbReference type="ARBA" id="ARBA00005225"/>
    </source>
</evidence>
<evidence type="ECO:0000313" key="17">
    <source>
        <dbReference type="EMBL" id="RCL72573.1"/>
    </source>
</evidence>
<comment type="similarity">
    <text evidence="4 14 15">Belongs to the prokaryotic pantothenate kinase family.</text>
</comment>
<keyword evidence="11 14" id="KW-0067">ATP-binding</keyword>
<evidence type="ECO:0000256" key="6">
    <source>
        <dbReference type="ARBA" id="ARBA00015080"/>
    </source>
</evidence>
<evidence type="ECO:0000256" key="11">
    <source>
        <dbReference type="ARBA" id="ARBA00022840"/>
    </source>
</evidence>
<dbReference type="UniPathway" id="UPA00241">
    <property type="reaction ID" value="UER00352"/>
</dbReference>
<evidence type="ECO:0000256" key="15">
    <source>
        <dbReference type="RuleBase" id="RU003530"/>
    </source>
</evidence>
<dbReference type="CDD" id="cd02025">
    <property type="entry name" value="PanK"/>
    <property type="match status" value="1"/>
</dbReference>
<dbReference type="HAMAP" id="MF_00215">
    <property type="entry name" value="Pantothen_kinase_1"/>
    <property type="match status" value="1"/>
</dbReference>
<evidence type="ECO:0000256" key="13">
    <source>
        <dbReference type="ARBA" id="ARBA00032866"/>
    </source>
</evidence>
<evidence type="ECO:0000256" key="1">
    <source>
        <dbReference type="ARBA" id="ARBA00001206"/>
    </source>
</evidence>
<evidence type="ECO:0000256" key="10">
    <source>
        <dbReference type="ARBA" id="ARBA00022777"/>
    </source>
</evidence>
<dbReference type="Pfam" id="PF00485">
    <property type="entry name" value="PRK"/>
    <property type="match status" value="1"/>
</dbReference>
<comment type="subcellular location">
    <subcellularLocation>
        <location evidence="2 14 15">Cytoplasm</location>
    </subcellularLocation>
</comment>
<feature type="binding site" evidence="14">
    <location>
        <begin position="94"/>
        <end position="101"/>
    </location>
    <ligand>
        <name>ATP</name>
        <dbReference type="ChEBI" id="CHEBI:30616"/>
    </ligand>
</feature>
<dbReference type="PANTHER" id="PTHR10285">
    <property type="entry name" value="URIDINE KINASE"/>
    <property type="match status" value="1"/>
</dbReference>
<dbReference type="EC" id="2.7.1.33" evidence="5 14"/>
<dbReference type="AlphaFoldDB" id="A0A368DMS1"/>
<evidence type="ECO:0000313" key="18">
    <source>
        <dbReference type="Proteomes" id="UP000253570"/>
    </source>
</evidence>
<dbReference type="PIRSF" id="PIRSF000545">
    <property type="entry name" value="Pantothenate_kin"/>
    <property type="match status" value="1"/>
</dbReference>
<dbReference type="GO" id="GO:0005524">
    <property type="term" value="F:ATP binding"/>
    <property type="evidence" value="ECO:0007669"/>
    <property type="project" value="UniProtKB-UniRule"/>
</dbReference>
<sequence length="316" mass="36005">MAKKENQYSPYIIFSKDEWSSLGFGTKLSLTEKEVKKLRGLNEPMSIEEVKDVYLPISRLLNLYIAGTQKIFDATHTFLDKKNIKVPFIIGIAGSVAVGKSTTSRIMQALLSKWSANLNVSLVNTDGFLMSNNELEEKGLMNKKGFPESYNTSLLLDFLNNIKSGKKKVKAPIYSHLLYDNVIGEYIEINDPDIVIIEGLNVLQPAPLPKNGNAIPYVSDFFDFSIFVDAQEKDIKKWYIERFLKLKETAFKEDGAYFNKYANLSKKRATETASDLWEKINYKNLVENILPTRQRANLIIRKSSNHSVDQISLRKL</sequence>
<accession>A0A368DMS1</accession>
<evidence type="ECO:0000256" key="12">
    <source>
        <dbReference type="ARBA" id="ARBA00022993"/>
    </source>
</evidence>
<keyword evidence="7 14" id="KW-0963">Cytoplasm</keyword>
<dbReference type="Proteomes" id="UP000253570">
    <property type="component" value="Unassembled WGS sequence"/>
</dbReference>
<dbReference type="SUPFAM" id="SSF52540">
    <property type="entry name" value="P-loop containing nucleoside triphosphate hydrolases"/>
    <property type="match status" value="1"/>
</dbReference>
<evidence type="ECO:0000256" key="7">
    <source>
        <dbReference type="ARBA" id="ARBA00022490"/>
    </source>
</evidence>
<dbReference type="Gene3D" id="3.40.50.300">
    <property type="entry name" value="P-loop containing nucleotide triphosphate hydrolases"/>
    <property type="match status" value="1"/>
</dbReference>
<dbReference type="GO" id="GO:0015937">
    <property type="term" value="P:coenzyme A biosynthetic process"/>
    <property type="evidence" value="ECO:0007669"/>
    <property type="project" value="UniProtKB-UniRule"/>
</dbReference>
<dbReference type="NCBIfam" id="TIGR00554">
    <property type="entry name" value="panK_bact"/>
    <property type="match status" value="1"/>
</dbReference>
<keyword evidence="12 14" id="KW-0173">Coenzyme A biosynthesis</keyword>
<dbReference type="GO" id="GO:0004594">
    <property type="term" value="F:pantothenate kinase activity"/>
    <property type="evidence" value="ECO:0007669"/>
    <property type="project" value="UniProtKB-UniRule"/>
</dbReference>
<evidence type="ECO:0000256" key="9">
    <source>
        <dbReference type="ARBA" id="ARBA00022741"/>
    </source>
</evidence>
<dbReference type="EMBL" id="QOQD01000012">
    <property type="protein sequence ID" value="RCL72573.1"/>
    <property type="molecule type" value="Genomic_DNA"/>
</dbReference>
<comment type="catalytic activity">
    <reaction evidence="1 14 15">
        <text>(R)-pantothenate + ATP = (R)-4'-phosphopantothenate + ADP + H(+)</text>
        <dbReference type="Rhea" id="RHEA:16373"/>
        <dbReference type="ChEBI" id="CHEBI:10986"/>
        <dbReference type="ChEBI" id="CHEBI:15378"/>
        <dbReference type="ChEBI" id="CHEBI:29032"/>
        <dbReference type="ChEBI" id="CHEBI:30616"/>
        <dbReference type="ChEBI" id="CHEBI:456216"/>
        <dbReference type="EC" id="2.7.1.33"/>
    </reaction>
</comment>
<organism evidence="17 18">
    <name type="scientific">PS1 clade bacterium</name>
    <dbReference type="NCBI Taxonomy" id="2175152"/>
    <lineage>
        <taxon>Bacteria</taxon>
        <taxon>Pseudomonadati</taxon>
        <taxon>Pseudomonadota</taxon>
        <taxon>Alphaproteobacteria</taxon>
        <taxon>PS1 clade</taxon>
    </lineage>
</organism>
<dbReference type="InterPro" id="IPR027417">
    <property type="entry name" value="P-loop_NTPase"/>
</dbReference>
<reference evidence="17 18" key="1">
    <citation type="journal article" date="2018" name="Microbiome">
        <title>Fine metagenomic profile of the Mediterranean stratified and mixed water columns revealed by assembly and recruitment.</title>
        <authorList>
            <person name="Haro-Moreno J.M."/>
            <person name="Lopez-Perez M."/>
            <person name="De La Torre J.R."/>
            <person name="Picazo A."/>
            <person name="Camacho A."/>
            <person name="Rodriguez-Valera F."/>
        </authorList>
    </citation>
    <scope>NUCLEOTIDE SEQUENCE [LARGE SCALE GENOMIC DNA]</scope>
    <source>
        <strain evidence="17">MED-G57</strain>
    </source>
</reference>
<evidence type="ECO:0000256" key="4">
    <source>
        <dbReference type="ARBA" id="ARBA00006087"/>
    </source>
</evidence>
<evidence type="ECO:0000256" key="8">
    <source>
        <dbReference type="ARBA" id="ARBA00022679"/>
    </source>
</evidence>
<evidence type="ECO:0000256" key="2">
    <source>
        <dbReference type="ARBA" id="ARBA00004496"/>
    </source>
</evidence>
<keyword evidence="8 14" id="KW-0808">Transferase</keyword>
<gene>
    <name evidence="14" type="primary">coaA</name>
    <name evidence="17" type="ORF">DBW71_04990</name>
</gene>
<keyword evidence="10 14" id="KW-0418">Kinase</keyword>
<name>A0A368DMS1_9PROT</name>
<dbReference type="InterPro" id="IPR006083">
    <property type="entry name" value="PRK/URK"/>
</dbReference>
<evidence type="ECO:0000259" key="16">
    <source>
        <dbReference type="Pfam" id="PF00485"/>
    </source>
</evidence>
<dbReference type="GO" id="GO:0005737">
    <property type="term" value="C:cytoplasm"/>
    <property type="evidence" value="ECO:0007669"/>
    <property type="project" value="UniProtKB-SubCell"/>
</dbReference>
<comment type="caution">
    <text evidence="17">The sequence shown here is derived from an EMBL/GenBank/DDBJ whole genome shotgun (WGS) entry which is preliminary data.</text>
</comment>
<dbReference type="InterPro" id="IPR004566">
    <property type="entry name" value="PanK"/>
</dbReference>